<proteinExistence type="predicted"/>
<feature type="non-terminal residue" evidence="1">
    <location>
        <position position="73"/>
    </location>
</feature>
<gene>
    <name evidence="1" type="ORF">KI387_003239</name>
</gene>
<evidence type="ECO:0000313" key="1">
    <source>
        <dbReference type="EMBL" id="KAH9331131.1"/>
    </source>
</evidence>
<dbReference type="AlphaFoldDB" id="A0AA38LP35"/>
<sequence length="73" mass="8209">PSSIYVQTAQLSGKAGVKTRAEIPESVKHQVQKVLQDYLYYTRGFNFADARNISLNAPCFIRKMLASVAPRKH</sequence>
<dbReference type="Proteomes" id="UP000824469">
    <property type="component" value="Unassembled WGS sequence"/>
</dbReference>
<keyword evidence="2" id="KW-1185">Reference proteome</keyword>
<dbReference type="EMBL" id="JAHRHJ020000001">
    <property type="protein sequence ID" value="KAH9331131.1"/>
    <property type="molecule type" value="Genomic_DNA"/>
</dbReference>
<evidence type="ECO:0000313" key="2">
    <source>
        <dbReference type="Proteomes" id="UP000824469"/>
    </source>
</evidence>
<comment type="caution">
    <text evidence="1">The sequence shown here is derived from an EMBL/GenBank/DDBJ whole genome shotgun (WGS) entry which is preliminary data.</text>
</comment>
<protein>
    <submittedName>
        <fullName evidence="1">Uncharacterized protein</fullName>
    </submittedName>
</protein>
<reference evidence="1 2" key="1">
    <citation type="journal article" date="2021" name="Nat. Plants">
        <title>The Taxus genome provides insights into paclitaxel biosynthesis.</title>
        <authorList>
            <person name="Xiong X."/>
            <person name="Gou J."/>
            <person name="Liao Q."/>
            <person name="Li Y."/>
            <person name="Zhou Q."/>
            <person name="Bi G."/>
            <person name="Li C."/>
            <person name="Du R."/>
            <person name="Wang X."/>
            <person name="Sun T."/>
            <person name="Guo L."/>
            <person name="Liang H."/>
            <person name="Lu P."/>
            <person name="Wu Y."/>
            <person name="Zhang Z."/>
            <person name="Ro D.K."/>
            <person name="Shang Y."/>
            <person name="Huang S."/>
            <person name="Yan J."/>
        </authorList>
    </citation>
    <scope>NUCLEOTIDE SEQUENCE [LARGE SCALE GENOMIC DNA]</scope>
    <source>
        <strain evidence="1">Ta-2019</strain>
    </source>
</reference>
<accession>A0AA38LP35</accession>
<organism evidence="1 2">
    <name type="scientific">Taxus chinensis</name>
    <name type="common">Chinese yew</name>
    <name type="synonym">Taxus wallichiana var. chinensis</name>
    <dbReference type="NCBI Taxonomy" id="29808"/>
    <lineage>
        <taxon>Eukaryota</taxon>
        <taxon>Viridiplantae</taxon>
        <taxon>Streptophyta</taxon>
        <taxon>Embryophyta</taxon>
        <taxon>Tracheophyta</taxon>
        <taxon>Spermatophyta</taxon>
        <taxon>Pinopsida</taxon>
        <taxon>Pinidae</taxon>
        <taxon>Conifers II</taxon>
        <taxon>Cupressales</taxon>
        <taxon>Taxaceae</taxon>
        <taxon>Taxus</taxon>
    </lineage>
</organism>
<feature type="non-terminal residue" evidence="1">
    <location>
        <position position="1"/>
    </location>
</feature>
<name>A0AA38LP35_TAXCH</name>